<dbReference type="OrthoDB" id="1149075at2"/>
<evidence type="ECO:0000256" key="10">
    <source>
        <dbReference type="SAM" id="MobiDB-lite"/>
    </source>
</evidence>
<feature type="domain" description="OmpA-like" evidence="12">
    <location>
        <begin position="224"/>
        <end position="342"/>
    </location>
</feature>
<dbReference type="STRING" id="364197.SAMN05216296_1508"/>
<dbReference type="SUPFAM" id="SSF56925">
    <property type="entry name" value="OMPA-like"/>
    <property type="match status" value="1"/>
</dbReference>
<dbReference type="PANTHER" id="PTHR30329:SF21">
    <property type="entry name" value="LIPOPROTEIN YIAD-RELATED"/>
    <property type="match status" value="1"/>
</dbReference>
<feature type="chain" id="PRO_5009273871" evidence="11">
    <location>
        <begin position="25"/>
        <end position="343"/>
    </location>
</feature>
<evidence type="ECO:0000256" key="2">
    <source>
        <dbReference type="ARBA" id="ARBA00022448"/>
    </source>
</evidence>
<dbReference type="Pfam" id="PF00691">
    <property type="entry name" value="OmpA"/>
    <property type="match status" value="1"/>
</dbReference>
<dbReference type="CDD" id="cd07185">
    <property type="entry name" value="OmpA_C-like"/>
    <property type="match status" value="1"/>
</dbReference>
<keyword evidence="5" id="KW-0406">Ion transport</keyword>
<keyword evidence="2" id="KW-0813">Transport</keyword>
<proteinExistence type="predicted"/>
<evidence type="ECO:0000256" key="5">
    <source>
        <dbReference type="ARBA" id="ARBA00023065"/>
    </source>
</evidence>
<evidence type="ECO:0000313" key="14">
    <source>
        <dbReference type="Proteomes" id="UP000243232"/>
    </source>
</evidence>
<feature type="region of interest" description="Disordered" evidence="10">
    <location>
        <begin position="309"/>
        <end position="343"/>
    </location>
</feature>
<evidence type="ECO:0000256" key="3">
    <source>
        <dbReference type="ARBA" id="ARBA00022452"/>
    </source>
</evidence>
<dbReference type="AlphaFoldDB" id="A0A1H2FDE9"/>
<dbReference type="InterPro" id="IPR008722">
    <property type="entry name" value="OprF_membrane_N"/>
</dbReference>
<dbReference type="EMBL" id="LT629785">
    <property type="protein sequence ID" value="SDU05381.1"/>
    <property type="molecule type" value="Genomic_DNA"/>
</dbReference>
<dbReference type="RefSeq" id="WP_090193864.1">
    <property type="nucleotide sequence ID" value="NZ_LT629785.1"/>
</dbReference>
<keyword evidence="8" id="KW-0998">Cell outer membrane</keyword>
<dbReference type="PROSITE" id="PS01068">
    <property type="entry name" value="OMPA_1"/>
    <property type="match status" value="1"/>
</dbReference>
<dbReference type="InterPro" id="IPR006690">
    <property type="entry name" value="OMPA-like_CS"/>
</dbReference>
<dbReference type="PRINTS" id="PR01021">
    <property type="entry name" value="OMPADOMAIN"/>
</dbReference>
<dbReference type="GO" id="GO:0015288">
    <property type="term" value="F:porin activity"/>
    <property type="evidence" value="ECO:0007669"/>
    <property type="project" value="UniProtKB-KW"/>
</dbReference>
<dbReference type="Gene3D" id="3.30.1330.60">
    <property type="entry name" value="OmpA-like domain"/>
    <property type="match status" value="1"/>
</dbReference>
<dbReference type="Gene3D" id="2.40.160.20">
    <property type="match status" value="1"/>
</dbReference>
<feature type="signal peptide" evidence="11">
    <location>
        <begin position="1"/>
        <end position="24"/>
    </location>
</feature>
<evidence type="ECO:0000256" key="7">
    <source>
        <dbReference type="ARBA" id="ARBA00023136"/>
    </source>
</evidence>
<gene>
    <name evidence="13" type="ORF">SAMN05216296_1508</name>
</gene>
<evidence type="ECO:0000256" key="6">
    <source>
        <dbReference type="ARBA" id="ARBA00023114"/>
    </source>
</evidence>
<evidence type="ECO:0000256" key="9">
    <source>
        <dbReference type="PROSITE-ProRule" id="PRU00473"/>
    </source>
</evidence>
<keyword evidence="11" id="KW-0732">Signal</keyword>
<organism evidence="13 14">
    <name type="scientific">Pseudomonas pohangensis</name>
    <dbReference type="NCBI Taxonomy" id="364197"/>
    <lineage>
        <taxon>Bacteria</taxon>
        <taxon>Pseudomonadati</taxon>
        <taxon>Pseudomonadota</taxon>
        <taxon>Gammaproteobacteria</taxon>
        <taxon>Pseudomonadales</taxon>
        <taxon>Pseudomonadaceae</taxon>
        <taxon>Pseudomonas</taxon>
    </lineage>
</organism>
<keyword evidence="14" id="KW-1185">Reference proteome</keyword>
<dbReference type="SUPFAM" id="SSF103088">
    <property type="entry name" value="OmpA-like"/>
    <property type="match status" value="1"/>
</dbReference>
<dbReference type="SUPFAM" id="SSF103647">
    <property type="entry name" value="TSP type-3 repeat"/>
    <property type="match status" value="1"/>
</dbReference>
<dbReference type="PROSITE" id="PS51123">
    <property type="entry name" value="OMPA_2"/>
    <property type="match status" value="1"/>
</dbReference>
<dbReference type="InterPro" id="IPR011250">
    <property type="entry name" value="OMP/PagP_B-barrel"/>
</dbReference>
<evidence type="ECO:0000256" key="1">
    <source>
        <dbReference type="ARBA" id="ARBA00004571"/>
    </source>
</evidence>
<feature type="compositionally biased region" description="Basic and acidic residues" evidence="10">
    <location>
        <begin position="332"/>
        <end position="343"/>
    </location>
</feature>
<comment type="subcellular location">
    <subcellularLocation>
        <location evidence="1">Cell outer membrane</location>
        <topology evidence="1">Multi-pass membrane protein</topology>
    </subcellularLocation>
</comment>
<keyword evidence="7 9" id="KW-0472">Membrane</keyword>
<evidence type="ECO:0000256" key="8">
    <source>
        <dbReference type="ARBA" id="ARBA00023237"/>
    </source>
</evidence>
<accession>A0A1H2FDE9</accession>
<dbReference type="GO" id="GO:0009279">
    <property type="term" value="C:cell outer membrane"/>
    <property type="evidence" value="ECO:0007669"/>
    <property type="project" value="UniProtKB-SubCell"/>
</dbReference>
<evidence type="ECO:0000313" key="13">
    <source>
        <dbReference type="EMBL" id="SDU05381.1"/>
    </source>
</evidence>
<dbReference type="InterPro" id="IPR028974">
    <property type="entry name" value="TSP_type-3_rpt"/>
</dbReference>
<sequence length="343" mass="36247">MQFKNSASMVIGTLVVAVSIGAHAQGKGAVEVSGFGKYYVPDSSRDIGSNGTLLGGAVSYYLTDDVTLGLNYGTYDNIDGQNSHKDIHGELGGLDATYHFGTLGDSLRPYISSGVAHQSIGQDNRGGRDKSSYINIGTGLKYYFTENLFADAGVTGMYNMDRGDTEYMAGLAVGVNFGGAGKKVEPAPAPAVCNDDDNDGVCDNADQCPDTEANVTVDADGCPAAAEAVRVELDVKFDFDKSAVKQDSYAEIKTVADFMNQYPQTTTTVEGYTDSVGSEAYNQQLSQRRADAVRQVMVDEYGVAADRVSAVGEGESDPVASNDTAEGRALNRRVEASVEAQSK</sequence>
<dbReference type="PANTHER" id="PTHR30329">
    <property type="entry name" value="STATOR ELEMENT OF FLAGELLAR MOTOR COMPLEX"/>
    <property type="match status" value="1"/>
</dbReference>
<name>A0A1H2FDE9_9PSED</name>
<dbReference type="GO" id="GO:0046930">
    <property type="term" value="C:pore complex"/>
    <property type="evidence" value="ECO:0007669"/>
    <property type="project" value="UniProtKB-KW"/>
</dbReference>
<protein>
    <submittedName>
        <fullName evidence="13">OmpA-OmpF porin, OOP family</fullName>
    </submittedName>
</protein>
<dbReference type="InterPro" id="IPR006665">
    <property type="entry name" value="OmpA-like"/>
</dbReference>
<keyword evidence="4" id="KW-0812">Transmembrane</keyword>
<evidence type="ECO:0000256" key="11">
    <source>
        <dbReference type="SAM" id="SignalP"/>
    </source>
</evidence>
<reference evidence="14" key="1">
    <citation type="submission" date="2016-10" db="EMBL/GenBank/DDBJ databases">
        <authorList>
            <person name="Varghese N."/>
            <person name="Submissions S."/>
        </authorList>
    </citation>
    <scope>NUCLEOTIDE SEQUENCE [LARGE SCALE GENOMIC DNA]</scope>
    <source>
        <strain evidence="14">DSM 17875</strain>
    </source>
</reference>
<dbReference type="GO" id="GO:0005509">
    <property type="term" value="F:calcium ion binding"/>
    <property type="evidence" value="ECO:0007669"/>
    <property type="project" value="InterPro"/>
</dbReference>
<keyword evidence="6" id="KW-0626">Porin</keyword>
<dbReference type="InterPro" id="IPR050330">
    <property type="entry name" value="Bact_OuterMem_StrucFunc"/>
</dbReference>
<evidence type="ECO:0000259" key="12">
    <source>
        <dbReference type="PROSITE" id="PS51123"/>
    </source>
</evidence>
<dbReference type="Pfam" id="PF05736">
    <property type="entry name" value="OprF"/>
    <property type="match status" value="1"/>
</dbReference>
<dbReference type="Proteomes" id="UP000243232">
    <property type="component" value="Chromosome I"/>
</dbReference>
<evidence type="ECO:0000256" key="4">
    <source>
        <dbReference type="ARBA" id="ARBA00022692"/>
    </source>
</evidence>
<dbReference type="GO" id="GO:0006811">
    <property type="term" value="P:monoatomic ion transport"/>
    <property type="evidence" value="ECO:0007669"/>
    <property type="project" value="UniProtKB-KW"/>
</dbReference>
<dbReference type="InterPro" id="IPR036737">
    <property type="entry name" value="OmpA-like_sf"/>
</dbReference>
<keyword evidence="3" id="KW-1134">Transmembrane beta strand</keyword>
<dbReference type="InterPro" id="IPR006664">
    <property type="entry name" value="OMP_bac"/>
</dbReference>